<dbReference type="Proteomes" id="UP000191820">
    <property type="component" value="Chromosome"/>
</dbReference>
<dbReference type="Pfam" id="PF07369">
    <property type="entry name" value="DUF1488"/>
    <property type="match status" value="1"/>
</dbReference>
<dbReference type="InterPro" id="IPR036692">
    <property type="entry name" value="Shew3726-like_sf"/>
</dbReference>
<evidence type="ECO:0000313" key="1">
    <source>
        <dbReference type="EMBL" id="ARD20386.1"/>
    </source>
</evidence>
<keyword evidence="2" id="KW-1185">Reference proteome</keyword>
<dbReference type="Gene3D" id="3.30.160.140">
    <property type="entry name" value="Shew3726-like"/>
    <property type="match status" value="1"/>
</dbReference>
<dbReference type="SUPFAM" id="SSF160272">
    <property type="entry name" value="Shew3726-like"/>
    <property type="match status" value="1"/>
</dbReference>
<proteinExistence type="predicted"/>
<protein>
    <recommendedName>
        <fullName evidence="3">DUF1488 domain-containing protein</fullName>
    </recommendedName>
</protein>
<gene>
    <name evidence="1" type="ORF">SJ2017_0037</name>
</gene>
<dbReference type="EMBL" id="CP020472">
    <property type="protein sequence ID" value="ARD20386.1"/>
    <property type="molecule type" value="Genomic_DNA"/>
</dbReference>
<sequence length="86" mass="9742">MNQSILFTDIVDWHDAQQKLSLVAQVQGMNVTCMIKAETIEKLAAIKIENSQQALAAFEQIRFDIEDLAEELIESEAFDEQGMIQL</sequence>
<organism evidence="1 2">
    <name type="scientific">Shewanella japonica</name>
    <dbReference type="NCBI Taxonomy" id="93973"/>
    <lineage>
        <taxon>Bacteria</taxon>
        <taxon>Pseudomonadati</taxon>
        <taxon>Pseudomonadota</taxon>
        <taxon>Gammaproteobacteria</taxon>
        <taxon>Alteromonadales</taxon>
        <taxon>Shewanellaceae</taxon>
        <taxon>Shewanella</taxon>
    </lineage>
</organism>
<dbReference type="RefSeq" id="WP_065108784.1">
    <property type="nucleotide sequence ID" value="NZ_CANMJJ010000017.1"/>
</dbReference>
<accession>A0ABM6JGH3</accession>
<evidence type="ECO:0000313" key="2">
    <source>
        <dbReference type="Proteomes" id="UP000191820"/>
    </source>
</evidence>
<evidence type="ECO:0008006" key="3">
    <source>
        <dbReference type="Google" id="ProtNLM"/>
    </source>
</evidence>
<name>A0ABM6JGH3_9GAMM</name>
<dbReference type="InterPro" id="IPR009962">
    <property type="entry name" value="DUF1488"/>
</dbReference>
<reference evidence="1 2" key="1">
    <citation type="submission" date="2017-03" db="EMBL/GenBank/DDBJ databases">
        <title>Genome sequencing of Shewanella japonica KCTC 22435.</title>
        <authorList>
            <person name="Kim K.M."/>
        </authorList>
    </citation>
    <scope>NUCLEOTIDE SEQUENCE [LARGE SCALE GENOMIC DNA]</scope>
    <source>
        <strain evidence="1 2">KCTC 22435</strain>
    </source>
</reference>